<dbReference type="InterPro" id="IPR041698">
    <property type="entry name" value="Methyltransf_25"/>
</dbReference>
<name>A0AA49GS08_9BACT</name>
<reference evidence="4" key="2">
    <citation type="journal article" date="2024" name="Antonie Van Leeuwenhoek">
        <title>Roseihalotalea indica gen. nov., sp. nov., a halophilic Bacteroidetes from mesopelagic Southwest Indian Ocean with higher carbohydrate metabolic potential.</title>
        <authorList>
            <person name="Chen B."/>
            <person name="Zhang M."/>
            <person name="Lin D."/>
            <person name="Ye J."/>
            <person name="Tang K."/>
        </authorList>
    </citation>
    <scope>NUCLEOTIDE SEQUENCE</scope>
    <source>
        <strain evidence="4">TK19036</strain>
    </source>
</reference>
<gene>
    <name evidence="4" type="ORF">K4G66_09080</name>
</gene>
<dbReference type="SUPFAM" id="SSF53335">
    <property type="entry name" value="S-adenosyl-L-methionine-dependent methyltransferases"/>
    <property type="match status" value="1"/>
</dbReference>
<dbReference type="PANTHER" id="PTHR43861">
    <property type="entry name" value="TRANS-ACONITATE 2-METHYLTRANSFERASE-RELATED"/>
    <property type="match status" value="1"/>
</dbReference>
<organism evidence="4">
    <name type="scientific">Roseihalotalea indica</name>
    <dbReference type="NCBI Taxonomy" id="2867963"/>
    <lineage>
        <taxon>Bacteria</taxon>
        <taxon>Pseudomonadati</taxon>
        <taxon>Bacteroidota</taxon>
        <taxon>Cytophagia</taxon>
        <taxon>Cytophagales</taxon>
        <taxon>Catalimonadaceae</taxon>
        <taxon>Roseihalotalea</taxon>
    </lineage>
</organism>
<keyword evidence="1 4" id="KW-0489">Methyltransferase</keyword>
<keyword evidence="2" id="KW-0808">Transferase</keyword>
<sequence>MDKLNGYESIAPAFIERRGKAVSGIGMLSVQNWAQKLSYGSSVLDLGCGTGIPISKVLVEAGMKVYGIDASPTMIGAFRQNFPNIPMACESVEESAFFNLPFDAIIAWGLMFLLPEDVQTLVIQKVGRSLLTGGKFLFTAPYQKIEWKDSMTGQSSRSLGREKYQELLSSSGLSLIEEFEDEGENHYFNTVKG</sequence>
<dbReference type="CDD" id="cd02440">
    <property type="entry name" value="AdoMet_MTases"/>
    <property type="match status" value="1"/>
</dbReference>
<dbReference type="GO" id="GO:0032259">
    <property type="term" value="P:methylation"/>
    <property type="evidence" value="ECO:0007669"/>
    <property type="project" value="UniProtKB-KW"/>
</dbReference>
<dbReference type="PANTHER" id="PTHR43861:SF1">
    <property type="entry name" value="TRANS-ACONITATE 2-METHYLTRANSFERASE"/>
    <property type="match status" value="1"/>
</dbReference>
<proteinExistence type="predicted"/>
<accession>A0AA49GS08</accession>
<dbReference type="AlphaFoldDB" id="A0AA49GS08"/>
<evidence type="ECO:0000256" key="2">
    <source>
        <dbReference type="ARBA" id="ARBA00022679"/>
    </source>
</evidence>
<protein>
    <submittedName>
        <fullName evidence="4">Class I SAM-dependent methyltransferase</fullName>
    </submittedName>
</protein>
<dbReference type="EMBL" id="CP120682">
    <property type="protein sequence ID" value="WKN38854.1"/>
    <property type="molecule type" value="Genomic_DNA"/>
</dbReference>
<dbReference type="GO" id="GO:0008168">
    <property type="term" value="F:methyltransferase activity"/>
    <property type="evidence" value="ECO:0007669"/>
    <property type="project" value="UniProtKB-KW"/>
</dbReference>
<dbReference type="InterPro" id="IPR029063">
    <property type="entry name" value="SAM-dependent_MTases_sf"/>
</dbReference>
<reference evidence="4" key="1">
    <citation type="journal article" date="2023" name="Comput. Struct. Biotechnol. J.">
        <title>Discovery of a novel marine Bacteroidetes with a rich repertoire of carbohydrate-active enzymes.</title>
        <authorList>
            <person name="Chen B."/>
            <person name="Liu G."/>
            <person name="Chen Q."/>
            <person name="Wang H."/>
            <person name="Liu L."/>
            <person name="Tang K."/>
        </authorList>
    </citation>
    <scope>NUCLEOTIDE SEQUENCE</scope>
    <source>
        <strain evidence="4">TK19036</strain>
    </source>
</reference>
<feature type="domain" description="Methyltransferase" evidence="3">
    <location>
        <begin position="43"/>
        <end position="134"/>
    </location>
</feature>
<dbReference type="Gene3D" id="3.40.50.150">
    <property type="entry name" value="Vaccinia Virus protein VP39"/>
    <property type="match status" value="1"/>
</dbReference>
<evidence type="ECO:0000313" key="4">
    <source>
        <dbReference type="EMBL" id="WKN38854.1"/>
    </source>
</evidence>
<evidence type="ECO:0000259" key="3">
    <source>
        <dbReference type="Pfam" id="PF13649"/>
    </source>
</evidence>
<evidence type="ECO:0000256" key="1">
    <source>
        <dbReference type="ARBA" id="ARBA00022603"/>
    </source>
</evidence>
<dbReference type="Pfam" id="PF13649">
    <property type="entry name" value="Methyltransf_25"/>
    <property type="match status" value="1"/>
</dbReference>